<comment type="caution">
    <text evidence="7">The sequence shown here is derived from an EMBL/GenBank/DDBJ whole genome shotgun (WGS) entry which is preliminary data.</text>
</comment>
<keyword evidence="3" id="KW-0731">Sigma factor</keyword>
<comment type="similarity">
    <text evidence="1">Belongs to the sigma-70 factor family. ECF subfamily.</text>
</comment>
<dbReference type="InterPro" id="IPR039425">
    <property type="entry name" value="RNA_pol_sigma-70-like"/>
</dbReference>
<feature type="domain" description="RNA polymerase sigma factor 70 region 4 type 2" evidence="6">
    <location>
        <begin position="148"/>
        <end position="195"/>
    </location>
</feature>
<dbReference type="Gene3D" id="1.10.1740.10">
    <property type="match status" value="1"/>
</dbReference>
<dbReference type="InterPro" id="IPR007627">
    <property type="entry name" value="RNA_pol_sigma70_r2"/>
</dbReference>
<accession>A0ABV9T7D9</accession>
<dbReference type="InterPro" id="IPR013325">
    <property type="entry name" value="RNA_pol_sigma_r2"/>
</dbReference>
<reference evidence="8" key="1">
    <citation type="journal article" date="2019" name="Int. J. Syst. Evol. Microbiol.">
        <title>The Global Catalogue of Microorganisms (GCM) 10K type strain sequencing project: providing services to taxonomists for standard genome sequencing and annotation.</title>
        <authorList>
            <consortium name="The Broad Institute Genomics Platform"/>
            <consortium name="The Broad Institute Genome Sequencing Center for Infectious Disease"/>
            <person name="Wu L."/>
            <person name="Ma J."/>
        </authorList>
    </citation>
    <scope>NUCLEOTIDE SEQUENCE [LARGE SCALE GENOMIC DNA]</scope>
    <source>
        <strain evidence="8">CGMCC 4.7466</strain>
    </source>
</reference>
<evidence type="ECO:0000259" key="6">
    <source>
        <dbReference type="Pfam" id="PF08281"/>
    </source>
</evidence>
<dbReference type="SUPFAM" id="SSF88946">
    <property type="entry name" value="Sigma2 domain of RNA polymerase sigma factors"/>
    <property type="match status" value="1"/>
</dbReference>
<dbReference type="InterPro" id="IPR013249">
    <property type="entry name" value="RNA_pol_sigma70_r4_t2"/>
</dbReference>
<name>A0ABV9T7D9_9BACT</name>
<gene>
    <name evidence="7" type="ORF">ACFPFU_23355</name>
</gene>
<keyword evidence="4" id="KW-0804">Transcription</keyword>
<sequence>MRNFNDFLTGKQKDAKDVRLPLVKINNMEDKKALELLKKDKEKGLEFLFQKYYDPLCRFVFLHYPSRQAAEEIVSDFFVKLWKKRHSLLIQISVKAYFYRSIRNATLNYIRDHKNLKADMEDYKEILISTELSPQEQMEFREFQERMDEYTHGLPERRKIILELRLHAGFSNQQIADALNISPNTVKNQLGAAIKGLKDKLKI</sequence>
<dbReference type="Gene3D" id="1.10.10.10">
    <property type="entry name" value="Winged helix-like DNA-binding domain superfamily/Winged helix DNA-binding domain"/>
    <property type="match status" value="1"/>
</dbReference>
<keyword evidence="8" id="KW-1185">Reference proteome</keyword>
<dbReference type="NCBIfam" id="TIGR02937">
    <property type="entry name" value="sigma70-ECF"/>
    <property type="match status" value="1"/>
</dbReference>
<evidence type="ECO:0000259" key="5">
    <source>
        <dbReference type="Pfam" id="PF04542"/>
    </source>
</evidence>
<organism evidence="7 8">
    <name type="scientific">Negadavirga shengliensis</name>
    <dbReference type="NCBI Taxonomy" id="1389218"/>
    <lineage>
        <taxon>Bacteria</taxon>
        <taxon>Pseudomonadati</taxon>
        <taxon>Bacteroidota</taxon>
        <taxon>Cytophagia</taxon>
        <taxon>Cytophagales</taxon>
        <taxon>Cyclobacteriaceae</taxon>
        <taxon>Negadavirga</taxon>
    </lineage>
</organism>
<dbReference type="InterPro" id="IPR036388">
    <property type="entry name" value="WH-like_DNA-bd_sf"/>
</dbReference>
<dbReference type="Pfam" id="PF08281">
    <property type="entry name" value="Sigma70_r4_2"/>
    <property type="match status" value="1"/>
</dbReference>
<feature type="domain" description="RNA polymerase sigma-70 region 2" evidence="5">
    <location>
        <begin position="48"/>
        <end position="114"/>
    </location>
</feature>
<evidence type="ECO:0000256" key="3">
    <source>
        <dbReference type="ARBA" id="ARBA00023082"/>
    </source>
</evidence>
<dbReference type="PANTHER" id="PTHR43133:SF46">
    <property type="entry name" value="RNA POLYMERASE SIGMA-70 FACTOR ECF SUBFAMILY"/>
    <property type="match status" value="1"/>
</dbReference>
<evidence type="ECO:0000313" key="8">
    <source>
        <dbReference type="Proteomes" id="UP001595818"/>
    </source>
</evidence>
<evidence type="ECO:0000256" key="2">
    <source>
        <dbReference type="ARBA" id="ARBA00023015"/>
    </source>
</evidence>
<dbReference type="Pfam" id="PF04542">
    <property type="entry name" value="Sigma70_r2"/>
    <property type="match status" value="1"/>
</dbReference>
<dbReference type="InterPro" id="IPR013324">
    <property type="entry name" value="RNA_pol_sigma_r3/r4-like"/>
</dbReference>
<dbReference type="RefSeq" id="WP_377068724.1">
    <property type="nucleotide sequence ID" value="NZ_JBHSJJ010000020.1"/>
</dbReference>
<dbReference type="PANTHER" id="PTHR43133">
    <property type="entry name" value="RNA POLYMERASE ECF-TYPE SIGMA FACTO"/>
    <property type="match status" value="1"/>
</dbReference>
<protein>
    <submittedName>
        <fullName evidence="7">RNA polymerase sigma factor</fullName>
    </submittedName>
</protein>
<proteinExistence type="inferred from homology"/>
<dbReference type="InterPro" id="IPR014327">
    <property type="entry name" value="RNA_pol_sigma70_bacteroid"/>
</dbReference>
<evidence type="ECO:0000256" key="1">
    <source>
        <dbReference type="ARBA" id="ARBA00010641"/>
    </source>
</evidence>
<keyword evidence="2" id="KW-0805">Transcription regulation</keyword>
<evidence type="ECO:0000256" key="4">
    <source>
        <dbReference type="ARBA" id="ARBA00023163"/>
    </source>
</evidence>
<dbReference type="SUPFAM" id="SSF88659">
    <property type="entry name" value="Sigma3 and sigma4 domains of RNA polymerase sigma factors"/>
    <property type="match status" value="1"/>
</dbReference>
<evidence type="ECO:0000313" key="7">
    <source>
        <dbReference type="EMBL" id="MFC4874660.1"/>
    </source>
</evidence>
<dbReference type="InterPro" id="IPR014284">
    <property type="entry name" value="RNA_pol_sigma-70_dom"/>
</dbReference>
<dbReference type="NCBIfam" id="TIGR02985">
    <property type="entry name" value="Sig70_bacteroi1"/>
    <property type="match status" value="1"/>
</dbReference>
<dbReference type="Proteomes" id="UP001595818">
    <property type="component" value="Unassembled WGS sequence"/>
</dbReference>
<dbReference type="EMBL" id="JBHSJJ010000020">
    <property type="protein sequence ID" value="MFC4874660.1"/>
    <property type="molecule type" value="Genomic_DNA"/>
</dbReference>